<keyword evidence="1" id="KW-0732">Signal</keyword>
<feature type="signal peptide" evidence="1">
    <location>
        <begin position="1"/>
        <end position="17"/>
    </location>
</feature>
<dbReference type="Proteomes" id="UP000317494">
    <property type="component" value="Unassembled WGS sequence"/>
</dbReference>
<gene>
    <name evidence="2" type="ORF">SeMB42_g03831</name>
</gene>
<name>A0A507D430_9FUNG</name>
<accession>A0A507D430</accession>
<dbReference type="AlphaFoldDB" id="A0A507D430"/>
<feature type="chain" id="PRO_5021226131" description="SMP-LTD domain-containing protein" evidence="1">
    <location>
        <begin position="18"/>
        <end position="458"/>
    </location>
</feature>
<comment type="caution">
    <text evidence="2">The sequence shown here is derived from an EMBL/GenBank/DDBJ whole genome shotgun (WGS) entry which is preliminary data.</text>
</comment>
<evidence type="ECO:0000313" key="2">
    <source>
        <dbReference type="EMBL" id="TPX46018.1"/>
    </source>
</evidence>
<dbReference type="EMBL" id="QEAN01000144">
    <property type="protein sequence ID" value="TPX46018.1"/>
    <property type="molecule type" value="Genomic_DNA"/>
</dbReference>
<organism evidence="2 3">
    <name type="scientific">Synchytrium endobioticum</name>
    <dbReference type="NCBI Taxonomy" id="286115"/>
    <lineage>
        <taxon>Eukaryota</taxon>
        <taxon>Fungi</taxon>
        <taxon>Fungi incertae sedis</taxon>
        <taxon>Chytridiomycota</taxon>
        <taxon>Chytridiomycota incertae sedis</taxon>
        <taxon>Chytridiomycetes</taxon>
        <taxon>Synchytriales</taxon>
        <taxon>Synchytriaceae</taxon>
        <taxon>Synchytrium</taxon>
    </lineage>
</organism>
<evidence type="ECO:0008006" key="4">
    <source>
        <dbReference type="Google" id="ProtNLM"/>
    </source>
</evidence>
<proteinExistence type="predicted"/>
<dbReference type="VEuPathDB" id="FungiDB:SeMB42_g03831"/>
<protein>
    <recommendedName>
        <fullName evidence="4">SMP-LTD domain-containing protein</fullName>
    </recommendedName>
</protein>
<sequence length="458" mass="50917">MRHSIIVIILLYAVTAAFAPGIRINRRSVWNLTPDVLNPIKSWIEFQLNSVMLEIQILNAPSLSASSISSDAIISIVQAGNYPRLPILDALQTSISFDALTSEVMSVQRYSVLELEIIALFHELILVCIDRDSTSLSTYYARNERNPELDPQILSRRVALNGQRQRHEPTAEEFRRAVVDRHAAIARRNANRPIESPPILYGTPVNPGSIGMNDAWSQNPFGSLPDTRAGSPSQLLLLRVYGCMGGLHHASVMLEIQLLNAPSSSASSISSNVIRSIVRDGDYPRLPNLDTVHTRISFEALTINTLPPPEYSVSEIEIIARFHELILVCIDRDKATLSAYYAWNGRNAELDPEIISRQVTLDVRRHYHETFAGLFRRAVDTPRTDLRIEFPPSLYGRPVNPSVMAPSSGGMDDAWSQNPFGSLPDTLAGSPVRDGSDMPLSPDSFGSTQMIDYTLDYR</sequence>
<evidence type="ECO:0000313" key="3">
    <source>
        <dbReference type="Proteomes" id="UP000317494"/>
    </source>
</evidence>
<keyword evidence="3" id="KW-1185">Reference proteome</keyword>
<evidence type="ECO:0000256" key="1">
    <source>
        <dbReference type="SAM" id="SignalP"/>
    </source>
</evidence>
<reference evidence="2 3" key="1">
    <citation type="journal article" date="2019" name="Sci. Rep.">
        <title>Comparative genomics of chytrid fungi reveal insights into the obligate biotrophic and pathogenic lifestyle of Synchytrium endobioticum.</title>
        <authorList>
            <person name="van de Vossenberg B.T.L.H."/>
            <person name="Warris S."/>
            <person name="Nguyen H.D.T."/>
            <person name="van Gent-Pelzer M.P.E."/>
            <person name="Joly D.L."/>
            <person name="van de Geest H.C."/>
            <person name="Bonants P.J.M."/>
            <person name="Smith D.S."/>
            <person name="Levesque C.A."/>
            <person name="van der Lee T.A.J."/>
        </authorList>
    </citation>
    <scope>NUCLEOTIDE SEQUENCE [LARGE SCALE GENOMIC DNA]</scope>
    <source>
        <strain evidence="2 3">MB42</strain>
    </source>
</reference>